<keyword evidence="1" id="KW-0812">Transmembrane</keyword>
<dbReference type="RefSeq" id="XP_458143.1">
    <property type="nucleotide sequence ID" value="XM_458143.1"/>
</dbReference>
<accession>Q6BUH6</accession>
<organism evidence="2 3">
    <name type="scientific">Debaryomyces hansenii (strain ATCC 36239 / CBS 767 / BCRC 21394 / JCM 1990 / NBRC 0083 / IGC 2968)</name>
    <name type="common">Yeast</name>
    <name type="synonym">Torulaspora hansenii</name>
    <dbReference type="NCBI Taxonomy" id="284592"/>
    <lineage>
        <taxon>Eukaryota</taxon>
        <taxon>Fungi</taxon>
        <taxon>Dikarya</taxon>
        <taxon>Ascomycota</taxon>
        <taxon>Saccharomycotina</taxon>
        <taxon>Pichiomycetes</taxon>
        <taxon>Debaryomycetaceae</taxon>
        <taxon>Debaryomyces</taxon>
    </lineage>
</organism>
<dbReference type="Proteomes" id="UP000000599">
    <property type="component" value="Chromosome C"/>
</dbReference>
<feature type="transmembrane region" description="Helical" evidence="1">
    <location>
        <begin position="6"/>
        <end position="26"/>
    </location>
</feature>
<dbReference type="eggNOG" id="ENOG502SA5C">
    <property type="taxonomic scope" value="Eukaryota"/>
</dbReference>
<sequence length="156" mass="18325">MIGTIIIFAIVIIAFLIYLPYSSGLAKYEYERKPKEKVQQNNKDNYLNSYQGYIPPDEEASLREQGQESHSFRVSVSKLREKAHVTSSDIPLKIRLQQDSSLRRRNKERLDIDTDPNNYDYDIDELIKEENEAAVEDQKREFYKNLQMGKEKEAMV</sequence>
<dbReference type="GeneID" id="2900483"/>
<name>Q6BUH6_DEBHA</name>
<protein>
    <submittedName>
        <fullName evidence="2">DEHA2C10582p</fullName>
    </submittedName>
</protein>
<keyword evidence="1" id="KW-0472">Membrane</keyword>
<evidence type="ECO:0000313" key="2">
    <source>
        <dbReference type="EMBL" id="CAG86214.1"/>
    </source>
</evidence>
<dbReference type="EMBL" id="CR382135">
    <property type="protein sequence ID" value="CAG86214.1"/>
    <property type="molecule type" value="Genomic_DNA"/>
</dbReference>
<dbReference type="VEuPathDB" id="FungiDB:DEHA2C10582g"/>
<keyword evidence="3" id="KW-1185">Reference proteome</keyword>
<dbReference type="OMA" id="ANETHKD"/>
<dbReference type="AlphaFoldDB" id="Q6BUH6"/>
<dbReference type="HOGENOM" id="CLU_133357_0_0_1"/>
<dbReference type="FunCoup" id="Q6BUH6">
    <property type="interactions" value="74"/>
</dbReference>
<keyword evidence="1" id="KW-1133">Transmembrane helix</keyword>
<evidence type="ECO:0000256" key="1">
    <source>
        <dbReference type="SAM" id="Phobius"/>
    </source>
</evidence>
<dbReference type="InParanoid" id="Q6BUH6"/>
<gene>
    <name evidence="2" type="ordered locus">DEHA2C10582g</name>
</gene>
<dbReference type="KEGG" id="dha:DEHA2C10582g"/>
<dbReference type="OrthoDB" id="4092812at2759"/>
<proteinExistence type="predicted"/>
<reference evidence="2 3" key="1">
    <citation type="journal article" date="2004" name="Nature">
        <title>Genome evolution in yeasts.</title>
        <authorList>
            <consortium name="Genolevures"/>
            <person name="Dujon B."/>
            <person name="Sherman D."/>
            <person name="Fischer G."/>
            <person name="Durrens P."/>
            <person name="Casaregola S."/>
            <person name="Lafontaine I."/>
            <person name="de Montigny J."/>
            <person name="Marck C."/>
            <person name="Neuveglise C."/>
            <person name="Talla E."/>
            <person name="Goffard N."/>
            <person name="Frangeul L."/>
            <person name="Aigle M."/>
            <person name="Anthouard V."/>
            <person name="Babour A."/>
            <person name="Barbe V."/>
            <person name="Barnay S."/>
            <person name="Blanchin S."/>
            <person name="Beckerich J.M."/>
            <person name="Beyne E."/>
            <person name="Bleykasten C."/>
            <person name="Boisrame A."/>
            <person name="Boyer J."/>
            <person name="Cattolico L."/>
            <person name="Confanioleri F."/>
            <person name="de Daruvar A."/>
            <person name="Despons L."/>
            <person name="Fabre E."/>
            <person name="Fairhead C."/>
            <person name="Ferry-Dumazet H."/>
            <person name="Groppi A."/>
            <person name="Hantraye F."/>
            <person name="Hennequin C."/>
            <person name="Jauniaux N."/>
            <person name="Joyet P."/>
            <person name="Kachouri R."/>
            <person name="Kerrest A."/>
            <person name="Koszul R."/>
            <person name="Lemaire M."/>
            <person name="Lesur I."/>
            <person name="Ma L."/>
            <person name="Muller H."/>
            <person name="Nicaud J.M."/>
            <person name="Nikolski M."/>
            <person name="Oztas S."/>
            <person name="Ozier-Kalogeropoulos O."/>
            <person name="Pellenz S."/>
            <person name="Potier S."/>
            <person name="Richard G.F."/>
            <person name="Straub M.L."/>
            <person name="Suleau A."/>
            <person name="Swennene D."/>
            <person name="Tekaia F."/>
            <person name="Wesolowski-Louvel M."/>
            <person name="Westhof E."/>
            <person name="Wirth B."/>
            <person name="Zeniou-Meyer M."/>
            <person name="Zivanovic I."/>
            <person name="Bolotin-Fukuhara M."/>
            <person name="Thierry A."/>
            <person name="Bouchier C."/>
            <person name="Caudron B."/>
            <person name="Scarpelli C."/>
            <person name="Gaillardin C."/>
            <person name="Weissenbach J."/>
            <person name="Wincker P."/>
            <person name="Souciet J.L."/>
        </authorList>
    </citation>
    <scope>NUCLEOTIDE SEQUENCE [LARGE SCALE GENOMIC DNA]</scope>
    <source>
        <strain evidence="3">ATCC 36239 / CBS 767 / BCRC 21394 / JCM 1990 / NBRC 0083 / IGC 2968</strain>
    </source>
</reference>
<evidence type="ECO:0000313" key="3">
    <source>
        <dbReference type="Proteomes" id="UP000000599"/>
    </source>
</evidence>